<dbReference type="RefSeq" id="WP_090525747.1">
    <property type="nucleotide sequence ID" value="NZ_FNAH01000025.1"/>
</dbReference>
<keyword evidence="3" id="KW-1185">Reference proteome</keyword>
<name>A0A1G7HLS1_9RHOB</name>
<protein>
    <submittedName>
        <fullName evidence="2">HNH endonuclease</fullName>
    </submittedName>
</protein>
<keyword evidence="2" id="KW-0255">Endonuclease</keyword>
<accession>A0A1G7HLS1</accession>
<keyword evidence="2" id="KW-0378">Hydrolase</keyword>
<reference evidence="2 3" key="1">
    <citation type="submission" date="2016-10" db="EMBL/GenBank/DDBJ databases">
        <authorList>
            <person name="de Groot N.N."/>
        </authorList>
    </citation>
    <scope>NUCLEOTIDE SEQUENCE [LARGE SCALE GENOMIC DNA]</scope>
    <source>
        <strain evidence="2 3">DSM 22220</strain>
    </source>
</reference>
<dbReference type="Proteomes" id="UP000199344">
    <property type="component" value="Unassembled WGS sequence"/>
</dbReference>
<dbReference type="OrthoDB" id="2804463at2"/>
<dbReference type="InterPro" id="IPR029471">
    <property type="entry name" value="HNH_5"/>
</dbReference>
<dbReference type="Pfam" id="PF14279">
    <property type="entry name" value="HNH_5"/>
    <property type="match status" value="1"/>
</dbReference>
<gene>
    <name evidence="2" type="ORF">SAMN05421538_1254</name>
</gene>
<organism evidence="2 3">
    <name type="scientific">Paracoccus isoporae</name>
    <dbReference type="NCBI Taxonomy" id="591205"/>
    <lineage>
        <taxon>Bacteria</taxon>
        <taxon>Pseudomonadati</taxon>
        <taxon>Pseudomonadota</taxon>
        <taxon>Alphaproteobacteria</taxon>
        <taxon>Rhodobacterales</taxon>
        <taxon>Paracoccaceae</taxon>
        <taxon>Paracoccus</taxon>
    </lineage>
</organism>
<evidence type="ECO:0000313" key="2">
    <source>
        <dbReference type="EMBL" id="SDF01385.1"/>
    </source>
</evidence>
<evidence type="ECO:0000259" key="1">
    <source>
        <dbReference type="Pfam" id="PF14279"/>
    </source>
</evidence>
<dbReference type="EMBL" id="FNAH01000025">
    <property type="protein sequence ID" value="SDF01385.1"/>
    <property type="molecule type" value="Genomic_DNA"/>
</dbReference>
<dbReference type="GO" id="GO:0004519">
    <property type="term" value="F:endonuclease activity"/>
    <property type="evidence" value="ECO:0007669"/>
    <property type="project" value="UniProtKB-KW"/>
</dbReference>
<sequence>MSVERECIYCGHVKEAAAFSHEHIWPDALGGDHLPDFWQTDDVCRSCNSMSGVFVDGAFIKSFPVTEERADDALSYLSPDQPTGALPLHYLGVVQNVRPKDGEVIDFWVTIGANVLHIRKEEEDTWNAYAGGDPRRSSKKSKAGRVIVSLTSAEPYWVWTSLRSVLQHFPKAKRFVTNLELPANATKFQELDPSDTQQADDLRIVREFEGLRERGEHIHNQVAIAPRADGRFLAKVALAVGYQLFGYDFTATDYAKELRKGFREADPMKRPQLKIYGSGYLRGVNLGPVGDQLRWPGGWQLAILHLSEKLALVATAPTGRVMCIQITDDVSLLDRLGSEYRVGVCWVTVPPAQTAVGPMAYPEYLAHMIGAIQVPSLTALEALRGDPSMLPKSGLEDTG</sequence>
<evidence type="ECO:0000313" key="3">
    <source>
        <dbReference type="Proteomes" id="UP000199344"/>
    </source>
</evidence>
<feature type="domain" description="HNH endonuclease 5" evidence="1">
    <location>
        <begin position="7"/>
        <end position="63"/>
    </location>
</feature>
<proteinExistence type="predicted"/>
<keyword evidence="2" id="KW-0540">Nuclease</keyword>
<dbReference type="AlphaFoldDB" id="A0A1G7HLS1"/>